<dbReference type="CDD" id="cd02440">
    <property type="entry name" value="AdoMet_MTases"/>
    <property type="match status" value="1"/>
</dbReference>
<keyword evidence="6" id="KW-1185">Reference proteome</keyword>
<dbReference type="PANTHER" id="PTHR44942">
    <property type="entry name" value="METHYLTRANSF_11 DOMAIN-CONTAINING PROTEIN"/>
    <property type="match status" value="1"/>
</dbReference>
<sequence>MSTFAKQSFDAIGYALSRPWPHLTSQADGTDTQTKPCFLIRSAYPLKVYQHILSIASIPSSSTTSTSTSGKDSSSVLVDLGCGPGLSTFAFVPHFDRVLGLDPSKNMVHHATEILKGKDASTQDKLRFAQGKGEDLSQAVLGLEDRSVDLVVAGQAAHWFDAQAVYSQLTRVLKPGGSFVFFGYGEMFFPQPSAPELNQLVPEYSGNLLKDYWQQPGRGIAESLLSQYAFPSRDSDKKWDTSSFRRDYFLRASSDSSPAVPTNPEDPPHVQVEKHDLILERVWSLEELEAYLRTWSSAHTYDEKHGPGSDVVKSFVEKLTTTGYGKGRADGKERIGWGMGMISGRLVYFLRVLLLFSHASSLACSVRFKKSCFSKYPPFLLWFKSSCRPSSLVTNCPQSSLDFSSVLSLAGFEESEAARAPRPPDLGRRGAEDVAGFVVAAGSVVAEVVVAELESAVLSESAPNRESSFDVVLVDVPSGLEGGAVDGV</sequence>
<dbReference type="EMBL" id="FQNC01000018">
    <property type="protein sequence ID" value="SGY21868.1"/>
    <property type="molecule type" value="Genomic_DNA"/>
</dbReference>
<evidence type="ECO:0000313" key="5">
    <source>
        <dbReference type="EMBL" id="SGY21868.1"/>
    </source>
</evidence>
<evidence type="ECO:0000256" key="2">
    <source>
        <dbReference type="ARBA" id="ARBA00022603"/>
    </source>
</evidence>
<evidence type="ECO:0000256" key="1">
    <source>
        <dbReference type="ARBA" id="ARBA00008361"/>
    </source>
</evidence>
<evidence type="ECO:0000259" key="4">
    <source>
        <dbReference type="Pfam" id="PF08241"/>
    </source>
</evidence>
<keyword evidence="3" id="KW-0808">Transferase</keyword>
<dbReference type="InterPro" id="IPR013216">
    <property type="entry name" value="Methyltransf_11"/>
</dbReference>
<reference evidence="5 6" key="1">
    <citation type="submission" date="2016-11" db="EMBL/GenBank/DDBJ databases">
        <authorList>
            <person name="Jaros S."/>
            <person name="Januszkiewicz K."/>
            <person name="Wedrychowicz H."/>
        </authorList>
    </citation>
    <scope>NUCLEOTIDE SEQUENCE [LARGE SCALE GENOMIC DNA]</scope>
</reference>
<accession>A0A2X0LVP9</accession>
<organism evidence="5 6">
    <name type="scientific">Microbotryum silenes-dioicae</name>
    <dbReference type="NCBI Taxonomy" id="796604"/>
    <lineage>
        <taxon>Eukaryota</taxon>
        <taxon>Fungi</taxon>
        <taxon>Dikarya</taxon>
        <taxon>Basidiomycota</taxon>
        <taxon>Pucciniomycotina</taxon>
        <taxon>Microbotryomycetes</taxon>
        <taxon>Microbotryales</taxon>
        <taxon>Microbotryaceae</taxon>
        <taxon>Microbotryum</taxon>
    </lineage>
</organism>
<dbReference type="STRING" id="796604.A0A2X0LVP9"/>
<proteinExistence type="inferred from homology"/>
<evidence type="ECO:0000313" key="6">
    <source>
        <dbReference type="Proteomes" id="UP000249464"/>
    </source>
</evidence>
<feature type="domain" description="Methyltransferase type 11" evidence="4">
    <location>
        <begin position="78"/>
        <end position="181"/>
    </location>
</feature>
<comment type="similarity">
    <text evidence="1">Belongs to the methyltransferase superfamily.</text>
</comment>
<keyword evidence="2" id="KW-0489">Methyltransferase</keyword>
<dbReference type="GO" id="GO:0008757">
    <property type="term" value="F:S-adenosylmethionine-dependent methyltransferase activity"/>
    <property type="evidence" value="ECO:0007669"/>
    <property type="project" value="InterPro"/>
</dbReference>
<dbReference type="SUPFAM" id="SSF53335">
    <property type="entry name" value="S-adenosyl-L-methionine-dependent methyltransferases"/>
    <property type="match status" value="1"/>
</dbReference>
<dbReference type="InterPro" id="IPR051052">
    <property type="entry name" value="Diverse_substrate_MTase"/>
</dbReference>
<evidence type="ECO:0000256" key="3">
    <source>
        <dbReference type="ARBA" id="ARBA00022679"/>
    </source>
</evidence>
<gene>
    <name evidence="5" type="primary">BQ5605_C016g08285</name>
    <name evidence="5" type="ORF">BQ5605_C016G08285</name>
</gene>
<dbReference type="Gene3D" id="3.40.50.150">
    <property type="entry name" value="Vaccinia Virus protein VP39"/>
    <property type="match status" value="1"/>
</dbReference>
<dbReference type="AlphaFoldDB" id="A0A2X0LVP9"/>
<dbReference type="GO" id="GO:0032259">
    <property type="term" value="P:methylation"/>
    <property type="evidence" value="ECO:0007669"/>
    <property type="project" value="UniProtKB-KW"/>
</dbReference>
<protein>
    <submittedName>
        <fullName evidence="5">BQ5605_C016g08285 protein</fullName>
    </submittedName>
</protein>
<name>A0A2X0LVP9_9BASI</name>
<dbReference type="PANTHER" id="PTHR44942:SF4">
    <property type="entry name" value="METHYLTRANSFERASE TYPE 11 DOMAIN-CONTAINING PROTEIN"/>
    <property type="match status" value="1"/>
</dbReference>
<dbReference type="Pfam" id="PF08241">
    <property type="entry name" value="Methyltransf_11"/>
    <property type="match status" value="1"/>
</dbReference>
<dbReference type="Proteomes" id="UP000249464">
    <property type="component" value="Unassembled WGS sequence"/>
</dbReference>
<dbReference type="InterPro" id="IPR029063">
    <property type="entry name" value="SAM-dependent_MTases_sf"/>
</dbReference>